<dbReference type="SMART" id="SM00065">
    <property type="entry name" value="GAF"/>
    <property type="match status" value="1"/>
</dbReference>
<dbReference type="InterPro" id="IPR003018">
    <property type="entry name" value="GAF"/>
</dbReference>
<dbReference type="InterPro" id="IPR029016">
    <property type="entry name" value="GAF-like_dom_sf"/>
</dbReference>
<comment type="caution">
    <text evidence="6">The sequence shown here is derived from an EMBL/GenBank/DDBJ whole genome shotgun (WGS) entry which is preliminary data.</text>
</comment>
<dbReference type="EMBL" id="BMRG01000016">
    <property type="protein sequence ID" value="GGP76814.1"/>
    <property type="molecule type" value="Genomic_DNA"/>
</dbReference>
<proteinExistence type="predicted"/>
<keyword evidence="7" id="KW-1185">Reference proteome</keyword>
<keyword evidence="3" id="KW-0805">Transcription regulation</keyword>
<dbReference type="SUPFAM" id="SSF55781">
    <property type="entry name" value="GAF domain-like"/>
    <property type="match status" value="1"/>
</dbReference>
<dbReference type="InterPro" id="IPR036388">
    <property type="entry name" value="WH-like_DNA-bd_sf"/>
</dbReference>
<reference evidence="6" key="2">
    <citation type="submission" date="2020-09" db="EMBL/GenBank/DDBJ databases">
        <authorList>
            <person name="Sun Q."/>
            <person name="Ohkuma M."/>
        </authorList>
    </citation>
    <scope>NUCLEOTIDE SEQUENCE</scope>
    <source>
        <strain evidence="6">JCM 3313</strain>
    </source>
</reference>
<keyword evidence="1" id="KW-0808">Transferase</keyword>
<dbReference type="GO" id="GO:0016301">
    <property type="term" value="F:kinase activity"/>
    <property type="evidence" value="ECO:0007669"/>
    <property type="project" value="UniProtKB-KW"/>
</dbReference>
<dbReference type="SMART" id="SM01012">
    <property type="entry name" value="ANTAR"/>
    <property type="match status" value="1"/>
</dbReference>
<accession>A0A918AU52</accession>
<dbReference type="Gene3D" id="3.30.450.40">
    <property type="match status" value="1"/>
</dbReference>
<reference evidence="6" key="1">
    <citation type="journal article" date="2014" name="Int. J. Syst. Evol. Microbiol.">
        <title>Complete genome sequence of Corynebacterium casei LMG S-19264T (=DSM 44701T), isolated from a smear-ripened cheese.</title>
        <authorList>
            <consortium name="US DOE Joint Genome Institute (JGI-PGF)"/>
            <person name="Walter F."/>
            <person name="Albersmeier A."/>
            <person name="Kalinowski J."/>
            <person name="Ruckert C."/>
        </authorList>
    </citation>
    <scope>NUCLEOTIDE SEQUENCE</scope>
    <source>
        <strain evidence="6">JCM 3313</strain>
    </source>
</reference>
<sequence length="246" mass="26580">MLMADGTTGRTASADDRGVDLAAQLTEVARTLQQQEDAQDTLDEIVRGAVGTIPGAWQAGIITVTGRREVDTVSMTGDVVGEVDQIQYDTGQGPCLEALYAHKIVNVPDLAHETRWPEFADRAHRLGVSSMLSLQLFVRDDDLGALNLYSPDAHAFGEEAEHVGSLFAGHAAVALANARQRDNLVQAVQTRDLIGQAKGILMERHKITGDQAFTVLMRTSQRTNVKLRDLAEVLVRTGELAPSAAR</sequence>
<dbReference type="Pfam" id="PF13185">
    <property type="entry name" value="GAF_2"/>
    <property type="match status" value="1"/>
</dbReference>
<evidence type="ECO:0000313" key="7">
    <source>
        <dbReference type="Proteomes" id="UP000639606"/>
    </source>
</evidence>
<evidence type="ECO:0000313" key="6">
    <source>
        <dbReference type="EMBL" id="GGP76814.1"/>
    </source>
</evidence>
<evidence type="ECO:0000259" key="5">
    <source>
        <dbReference type="PROSITE" id="PS50921"/>
    </source>
</evidence>
<evidence type="ECO:0000256" key="4">
    <source>
        <dbReference type="ARBA" id="ARBA00023163"/>
    </source>
</evidence>
<dbReference type="GO" id="GO:0003723">
    <property type="term" value="F:RNA binding"/>
    <property type="evidence" value="ECO:0007669"/>
    <property type="project" value="InterPro"/>
</dbReference>
<dbReference type="Gene3D" id="1.10.10.10">
    <property type="entry name" value="Winged helix-like DNA-binding domain superfamily/Winged helix DNA-binding domain"/>
    <property type="match status" value="1"/>
</dbReference>
<organism evidence="6 7">
    <name type="scientific">Saccharothrix coeruleofusca</name>
    <dbReference type="NCBI Taxonomy" id="33919"/>
    <lineage>
        <taxon>Bacteria</taxon>
        <taxon>Bacillati</taxon>
        <taxon>Actinomycetota</taxon>
        <taxon>Actinomycetes</taxon>
        <taxon>Pseudonocardiales</taxon>
        <taxon>Pseudonocardiaceae</taxon>
        <taxon>Saccharothrix</taxon>
    </lineage>
</organism>
<dbReference type="Pfam" id="PF03861">
    <property type="entry name" value="ANTAR"/>
    <property type="match status" value="1"/>
</dbReference>
<evidence type="ECO:0000256" key="2">
    <source>
        <dbReference type="ARBA" id="ARBA00022777"/>
    </source>
</evidence>
<dbReference type="Proteomes" id="UP000639606">
    <property type="component" value="Unassembled WGS sequence"/>
</dbReference>
<dbReference type="AlphaFoldDB" id="A0A918AU52"/>
<name>A0A918AU52_9PSEU</name>
<dbReference type="PROSITE" id="PS50921">
    <property type="entry name" value="ANTAR"/>
    <property type="match status" value="1"/>
</dbReference>
<dbReference type="InterPro" id="IPR011006">
    <property type="entry name" value="CheY-like_superfamily"/>
</dbReference>
<keyword evidence="4" id="KW-0804">Transcription</keyword>
<evidence type="ECO:0000256" key="1">
    <source>
        <dbReference type="ARBA" id="ARBA00022679"/>
    </source>
</evidence>
<feature type="domain" description="ANTAR" evidence="5">
    <location>
        <begin position="174"/>
        <end position="235"/>
    </location>
</feature>
<dbReference type="InterPro" id="IPR012074">
    <property type="entry name" value="GAF_ANTAR"/>
</dbReference>
<evidence type="ECO:0000256" key="3">
    <source>
        <dbReference type="ARBA" id="ARBA00023015"/>
    </source>
</evidence>
<dbReference type="PIRSF" id="PIRSF036625">
    <property type="entry name" value="GAF_ANTAR"/>
    <property type="match status" value="1"/>
</dbReference>
<keyword evidence="2" id="KW-0418">Kinase</keyword>
<dbReference type="InterPro" id="IPR005561">
    <property type="entry name" value="ANTAR"/>
</dbReference>
<gene>
    <name evidence="6" type="ORF">GCM10010185_58240</name>
</gene>
<protein>
    <submittedName>
        <fullName evidence="6">Transcriptional regulator</fullName>
    </submittedName>
</protein>
<dbReference type="SUPFAM" id="SSF52172">
    <property type="entry name" value="CheY-like"/>
    <property type="match status" value="1"/>
</dbReference>